<protein>
    <recommendedName>
        <fullName evidence="2">EGF-like domain-containing protein</fullName>
    </recommendedName>
</protein>
<gene>
    <name evidence="3" type="ORF">TRFO_12657</name>
</gene>
<feature type="transmembrane region" description="Helical" evidence="1">
    <location>
        <begin position="15"/>
        <end position="32"/>
    </location>
</feature>
<feature type="domain" description="EGF-like" evidence="2">
    <location>
        <begin position="139"/>
        <end position="153"/>
    </location>
</feature>
<evidence type="ECO:0000313" key="3">
    <source>
        <dbReference type="EMBL" id="OHT17130.1"/>
    </source>
</evidence>
<reference evidence="3" key="1">
    <citation type="submission" date="2016-10" db="EMBL/GenBank/DDBJ databases">
        <authorList>
            <person name="Benchimol M."/>
            <person name="Almeida L.G."/>
            <person name="Vasconcelos A.T."/>
            <person name="Perreira-Neves A."/>
            <person name="Rosa I.A."/>
            <person name="Tasca T."/>
            <person name="Bogo M.R."/>
            <person name="de Souza W."/>
        </authorList>
    </citation>
    <scope>NUCLEOTIDE SEQUENCE [LARGE SCALE GENOMIC DNA]</scope>
    <source>
        <strain evidence="3">K</strain>
    </source>
</reference>
<evidence type="ECO:0000313" key="4">
    <source>
        <dbReference type="Proteomes" id="UP000179807"/>
    </source>
</evidence>
<dbReference type="VEuPathDB" id="TrichDB:TRFO_12657"/>
<dbReference type="PROSITE" id="PS01186">
    <property type="entry name" value="EGF_2"/>
    <property type="match status" value="1"/>
</dbReference>
<keyword evidence="4" id="KW-1185">Reference proteome</keyword>
<organism evidence="3 4">
    <name type="scientific">Tritrichomonas foetus</name>
    <dbReference type="NCBI Taxonomy" id="1144522"/>
    <lineage>
        <taxon>Eukaryota</taxon>
        <taxon>Metamonada</taxon>
        <taxon>Parabasalia</taxon>
        <taxon>Tritrichomonadida</taxon>
        <taxon>Tritrichomonadidae</taxon>
        <taxon>Tritrichomonas</taxon>
    </lineage>
</organism>
<accession>A0A1J4L140</accession>
<dbReference type="RefSeq" id="XP_068370266.1">
    <property type="nucleotide sequence ID" value="XM_068496764.1"/>
</dbReference>
<name>A0A1J4L140_9EUKA</name>
<dbReference type="SUPFAM" id="SSF81296">
    <property type="entry name" value="E set domains"/>
    <property type="match status" value="1"/>
</dbReference>
<proteinExistence type="predicted"/>
<dbReference type="InterPro" id="IPR002909">
    <property type="entry name" value="IPT_dom"/>
</dbReference>
<sequence length="307" mass="35458">MIWKLFNNLYGQPNFMLVIFFLPFLGLCSSFFNSKKEKKHKIYYSTAPFTESYDHTTTDIFRTDSDEIYDVYYQSMKQDNHVDRKRLKCRHANTIYNELDEICECFPGFPHGDPDVKPGCWRCDQVCHPNAECRYPGRCWCPRGFHGDGIFKCDEIIMRLLSISPTAGVASGGDIITAKYEYKNGRKTTAMFCRFGSTYVQAENFTDDTIYCKTPQLRPGTYRVAVSYNADMWSKNNITFIAKDDSGKYDLVFPIAVISAIIFFVIMILMFGLGTGMIKPTKEETEPFIKKTHKGKTYHNGVRRRLP</sequence>
<evidence type="ECO:0000256" key="1">
    <source>
        <dbReference type="SAM" id="Phobius"/>
    </source>
</evidence>
<dbReference type="OrthoDB" id="430340at2759"/>
<feature type="transmembrane region" description="Helical" evidence="1">
    <location>
        <begin position="251"/>
        <end position="273"/>
    </location>
</feature>
<dbReference type="InterPro" id="IPR000742">
    <property type="entry name" value="EGF"/>
</dbReference>
<keyword evidence="1" id="KW-0812">Transmembrane</keyword>
<dbReference type="InterPro" id="IPR014756">
    <property type="entry name" value="Ig_E-set"/>
</dbReference>
<dbReference type="AlphaFoldDB" id="A0A1J4L140"/>
<comment type="caution">
    <text evidence="3">The sequence shown here is derived from an EMBL/GenBank/DDBJ whole genome shotgun (WGS) entry which is preliminary data.</text>
</comment>
<dbReference type="Pfam" id="PF01833">
    <property type="entry name" value="TIG"/>
    <property type="match status" value="1"/>
</dbReference>
<dbReference type="Gene3D" id="2.60.40.10">
    <property type="entry name" value="Immunoglobulins"/>
    <property type="match status" value="1"/>
</dbReference>
<evidence type="ECO:0000259" key="2">
    <source>
        <dbReference type="PROSITE" id="PS01186"/>
    </source>
</evidence>
<dbReference type="EMBL" id="MLAK01000035">
    <property type="protein sequence ID" value="OHT17130.1"/>
    <property type="molecule type" value="Genomic_DNA"/>
</dbReference>
<dbReference type="InterPro" id="IPR013783">
    <property type="entry name" value="Ig-like_fold"/>
</dbReference>
<dbReference type="CDD" id="cd00102">
    <property type="entry name" value="IPT"/>
    <property type="match status" value="1"/>
</dbReference>
<keyword evidence="1" id="KW-0472">Membrane</keyword>
<keyword evidence="1" id="KW-1133">Transmembrane helix</keyword>
<dbReference type="GeneID" id="94831468"/>
<dbReference type="Proteomes" id="UP000179807">
    <property type="component" value="Unassembled WGS sequence"/>
</dbReference>